<dbReference type="SUPFAM" id="SSF53623">
    <property type="entry name" value="MurD-like peptide ligases, catalytic domain"/>
    <property type="match status" value="1"/>
</dbReference>
<feature type="domain" description="Mur ligase C-terminal" evidence="11">
    <location>
        <begin position="285"/>
        <end position="395"/>
    </location>
</feature>
<keyword evidence="9 10" id="KW-0961">Cell wall biogenesis/degradation</keyword>
<evidence type="ECO:0000256" key="9">
    <source>
        <dbReference type="HAMAP-Rule" id="MF_00639"/>
    </source>
</evidence>
<dbReference type="NCBIfam" id="TIGR01087">
    <property type="entry name" value="murD"/>
    <property type="match status" value="1"/>
</dbReference>
<comment type="function">
    <text evidence="9 10">Cell wall formation. Catalyzes the addition of glutamate to the nucleotide precursor UDP-N-acetylmuramoyl-L-alanine (UMA).</text>
</comment>
<dbReference type="SUPFAM" id="SSF53244">
    <property type="entry name" value="MurD-like peptide ligases, peptide-binding domain"/>
    <property type="match status" value="1"/>
</dbReference>
<keyword evidence="4 9" id="KW-0436">Ligase</keyword>
<evidence type="ECO:0000259" key="11">
    <source>
        <dbReference type="Pfam" id="PF02875"/>
    </source>
</evidence>
<evidence type="ECO:0000256" key="8">
    <source>
        <dbReference type="ARBA" id="ARBA00023306"/>
    </source>
</evidence>
<dbReference type="InterPro" id="IPR018109">
    <property type="entry name" value="Folylpolyglutamate_synth_CS"/>
</dbReference>
<dbReference type="InterPro" id="IPR004101">
    <property type="entry name" value="Mur_ligase_C"/>
</dbReference>
<evidence type="ECO:0000313" key="13">
    <source>
        <dbReference type="EMBL" id="QYF49130.1"/>
    </source>
</evidence>
<dbReference type="Pfam" id="PF08245">
    <property type="entry name" value="Mur_ligase_M"/>
    <property type="match status" value="1"/>
</dbReference>
<evidence type="ECO:0000256" key="3">
    <source>
        <dbReference type="ARBA" id="ARBA00022490"/>
    </source>
</evidence>
<feature type="domain" description="Mur ligase central" evidence="12">
    <location>
        <begin position="105"/>
        <end position="211"/>
    </location>
</feature>
<reference evidence="13 14" key="1">
    <citation type="journal article" date="2022" name="bioRxiv">
        <title>Ecology and evolution of chlamydial symbionts of arthropods.</title>
        <authorList>
            <person name="Halter T."/>
            <person name="Koestlbacher S."/>
            <person name="Collingro A."/>
            <person name="Sixt B.S."/>
            <person name="Toenshoff E.R."/>
            <person name="Hendrickx F."/>
            <person name="Kostanjsek R."/>
            <person name="Horn M."/>
        </authorList>
    </citation>
    <scope>NUCLEOTIDE SEQUENCE [LARGE SCALE GENOMIC DNA]</scope>
    <source>
        <strain evidence="13">W744xW776</strain>
    </source>
</reference>
<evidence type="ECO:0000313" key="14">
    <source>
        <dbReference type="Proteomes" id="UP000826014"/>
    </source>
</evidence>
<dbReference type="Gene3D" id="3.40.1190.10">
    <property type="entry name" value="Mur-like, catalytic domain"/>
    <property type="match status" value="1"/>
</dbReference>
<dbReference type="InterPro" id="IPR005762">
    <property type="entry name" value="MurD"/>
</dbReference>
<evidence type="ECO:0000259" key="12">
    <source>
        <dbReference type="Pfam" id="PF08245"/>
    </source>
</evidence>
<evidence type="ECO:0000256" key="10">
    <source>
        <dbReference type="RuleBase" id="RU003664"/>
    </source>
</evidence>
<dbReference type="EC" id="6.3.2.9" evidence="9 10"/>
<dbReference type="Proteomes" id="UP000826014">
    <property type="component" value="Chromosome"/>
</dbReference>
<accession>A0ABX8V6P8</accession>
<dbReference type="Gene3D" id="3.90.190.20">
    <property type="entry name" value="Mur ligase, C-terminal domain"/>
    <property type="match status" value="1"/>
</dbReference>
<comment type="catalytic activity">
    <reaction evidence="9 10">
        <text>UDP-N-acetyl-alpha-D-muramoyl-L-alanine + D-glutamate + ATP = UDP-N-acetyl-alpha-D-muramoyl-L-alanyl-D-glutamate + ADP + phosphate + H(+)</text>
        <dbReference type="Rhea" id="RHEA:16429"/>
        <dbReference type="ChEBI" id="CHEBI:15378"/>
        <dbReference type="ChEBI" id="CHEBI:29986"/>
        <dbReference type="ChEBI" id="CHEBI:30616"/>
        <dbReference type="ChEBI" id="CHEBI:43474"/>
        <dbReference type="ChEBI" id="CHEBI:83898"/>
        <dbReference type="ChEBI" id="CHEBI:83900"/>
        <dbReference type="ChEBI" id="CHEBI:456216"/>
        <dbReference type="EC" id="6.3.2.9"/>
    </reaction>
</comment>
<dbReference type="EMBL" id="CP075587">
    <property type="protein sequence ID" value="QYF49130.1"/>
    <property type="molecule type" value="Genomic_DNA"/>
</dbReference>
<keyword evidence="5 9" id="KW-0132">Cell division</keyword>
<keyword evidence="9 10" id="KW-0133">Cell shape</keyword>
<dbReference type="InterPro" id="IPR013221">
    <property type="entry name" value="Mur_ligase_cen"/>
</dbReference>
<evidence type="ECO:0000256" key="6">
    <source>
        <dbReference type="ARBA" id="ARBA00022741"/>
    </source>
</evidence>
<evidence type="ECO:0000256" key="2">
    <source>
        <dbReference type="ARBA" id="ARBA00004752"/>
    </source>
</evidence>
<dbReference type="GO" id="GO:0008764">
    <property type="term" value="F:UDP-N-acetylmuramoylalanine-D-glutamate ligase activity"/>
    <property type="evidence" value="ECO:0007669"/>
    <property type="project" value="UniProtKB-EC"/>
</dbReference>
<evidence type="ECO:0000256" key="1">
    <source>
        <dbReference type="ARBA" id="ARBA00004496"/>
    </source>
</evidence>
<protein>
    <recommendedName>
        <fullName evidence="9 10">UDP-N-acetylmuramoylalanine--D-glutamate ligase</fullName>
        <ecNumber evidence="9 10">6.3.2.9</ecNumber>
    </recommendedName>
    <alternativeName>
        <fullName evidence="9">D-glutamic acid-adding enzyme</fullName>
    </alternativeName>
    <alternativeName>
        <fullName evidence="9">UDP-N-acetylmuramoyl-L-alanyl-D-glutamate synthetase</fullName>
    </alternativeName>
</protein>
<proteinExistence type="inferred from homology"/>
<keyword evidence="7 9" id="KW-0067">ATP-binding</keyword>
<dbReference type="InterPro" id="IPR036565">
    <property type="entry name" value="Mur-like_cat_sf"/>
</dbReference>
<dbReference type="Gene3D" id="3.40.50.720">
    <property type="entry name" value="NAD(P)-binding Rossmann-like Domain"/>
    <property type="match status" value="1"/>
</dbReference>
<keyword evidence="6 9" id="KW-0547">Nucleotide-binding</keyword>
<evidence type="ECO:0000256" key="5">
    <source>
        <dbReference type="ARBA" id="ARBA00022618"/>
    </source>
</evidence>
<evidence type="ECO:0000256" key="4">
    <source>
        <dbReference type="ARBA" id="ARBA00022598"/>
    </source>
</evidence>
<keyword evidence="3 9" id="KW-0963">Cytoplasm</keyword>
<keyword evidence="14" id="KW-1185">Reference proteome</keyword>
<comment type="similarity">
    <text evidence="9">Belongs to the MurCDEF family.</text>
</comment>
<feature type="binding site" evidence="9">
    <location>
        <begin position="107"/>
        <end position="113"/>
    </location>
    <ligand>
        <name>ATP</name>
        <dbReference type="ChEBI" id="CHEBI:30616"/>
    </ligand>
</feature>
<dbReference type="PANTHER" id="PTHR43692">
    <property type="entry name" value="UDP-N-ACETYLMURAMOYLALANINE--D-GLUTAMATE LIGASE"/>
    <property type="match status" value="1"/>
</dbReference>
<dbReference type="Pfam" id="PF02875">
    <property type="entry name" value="Mur_ligase_C"/>
    <property type="match status" value="1"/>
</dbReference>
<dbReference type="SUPFAM" id="SSF51984">
    <property type="entry name" value="MurCD N-terminal domain"/>
    <property type="match status" value="1"/>
</dbReference>
<dbReference type="InterPro" id="IPR036615">
    <property type="entry name" value="Mur_ligase_C_dom_sf"/>
</dbReference>
<gene>
    <name evidence="9" type="primary">murD</name>
    <name evidence="13" type="ORF">RHABOEDO_001402</name>
</gene>
<sequence length="425" mass="47244">MKRALILGLGKSGRAAAELLLFHKKNVCAFDDYLDLKEALRLEELGLKCIPDFGAICWEEIDQCVISPGVNPKHVIYTTAKDRGISIVTEVGLALPFISAPLIAVTGTNGKTTVTLMVEHILKASGIYAKAMGNVGMPLCSYVLAPRKAEVLVVELSSFQLETLDSPVFDQAVVLNITPDHLDRYSNMQAYARAKLRLQNCIKERGSLFVHEKVVERFGFLLERNEYKTLGFYQKDLEYFSSVLYRECAEHERENALAAWALCKPFGISHTQFTKALTTFCRPPHRLEYIASIAGVDYYDDSKGTNIDAVICAVRAMKGEVILIAGGVDKGSSYAVWKKPFSGKVRQIIAIGLAAKKIQQELHPFVPVICVDSMQTAVIMAKKLAKEKESVLLSPGCASFDMFCDYAHRGKEFQYQVRLLRDGEI</sequence>
<dbReference type="PANTHER" id="PTHR43692:SF1">
    <property type="entry name" value="UDP-N-ACETYLMURAMOYLALANINE--D-GLUTAMATE LIGASE"/>
    <property type="match status" value="1"/>
</dbReference>
<evidence type="ECO:0000256" key="7">
    <source>
        <dbReference type="ARBA" id="ARBA00022840"/>
    </source>
</evidence>
<dbReference type="HAMAP" id="MF_00639">
    <property type="entry name" value="MurD"/>
    <property type="match status" value="1"/>
</dbReference>
<dbReference type="RefSeq" id="WP_215216850.1">
    <property type="nucleotide sequence ID" value="NZ_CP075587.1"/>
</dbReference>
<keyword evidence="9 10" id="KW-0573">Peptidoglycan synthesis</keyword>
<organism evidence="13 14">
    <name type="scientific">Candidatus Rhabdochlamydia oedothoracis</name>
    <dbReference type="NCBI Taxonomy" id="2720720"/>
    <lineage>
        <taxon>Bacteria</taxon>
        <taxon>Pseudomonadati</taxon>
        <taxon>Chlamydiota</taxon>
        <taxon>Chlamydiia</taxon>
        <taxon>Parachlamydiales</taxon>
        <taxon>Candidatus Rhabdochlamydiaceae</taxon>
        <taxon>Candidatus Rhabdochlamydia</taxon>
    </lineage>
</organism>
<comment type="subcellular location">
    <subcellularLocation>
        <location evidence="1 9 10">Cytoplasm</location>
    </subcellularLocation>
</comment>
<comment type="pathway">
    <text evidence="2 9 10">Cell wall biogenesis; peptidoglycan biosynthesis.</text>
</comment>
<dbReference type="Pfam" id="PF21799">
    <property type="entry name" value="MurD-like_N"/>
    <property type="match status" value="1"/>
</dbReference>
<dbReference type="PROSITE" id="PS01011">
    <property type="entry name" value="FOLYLPOLYGLU_SYNT_1"/>
    <property type="match status" value="1"/>
</dbReference>
<keyword evidence="8 9" id="KW-0131">Cell cycle</keyword>
<name>A0ABX8V6P8_9BACT</name>